<dbReference type="InterPro" id="IPR029614">
    <property type="entry name" value="CECR2"/>
</dbReference>
<protein>
    <recommendedName>
        <fullName evidence="4">Bromo domain-containing protein</fullName>
    </recommendedName>
</protein>
<feature type="compositionally biased region" description="Polar residues" evidence="3">
    <location>
        <begin position="984"/>
        <end position="993"/>
    </location>
</feature>
<keyword evidence="1 2" id="KW-0103">Bromodomain</keyword>
<feature type="region of interest" description="Disordered" evidence="3">
    <location>
        <begin position="728"/>
        <end position="749"/>
    </location>
</feature>
<evidence type="ECO:0000256" key="1">
    <source>
        <dbReference type="ARBA" id="ARBA00023117"/>
    </source>
</evidence>
<dbReference type="PANTHER" id="PTHR47092">
    <property type="entry name" value="CAT EYE SYNDROME CRITICAL REGION PROTEIN 2"/>
    <property type="match status" value="1"/>
</dbReference>
<dbReference type="EMBL" id="JBHFQA010000009">
    <property type="protein sequence ID" value="KAL2093277.1"/>
    <property type="molecule type" value="Genomic_DNA"/>
</dbReference>
<feature type="compositionally biased region" description="Polar residues" evidence="3">
    <location>
        <begin position="1081"/>
        <end position="1117"/>
    </location>
</feature>
<feature type="compositionally biased region" description="Polar residues" evidence="3">
    <location>
        <begin position="1204"/>
        <end position="1217"/>
    </location>
</feature>
<dbReference type="PANTHER" id="PTHR47092:SF1">
    <property type="entry name" value="CHROMATIN REMODELING REGULATOR CECR2"/>
    <property type="match status" value="1"/>
</dbReference>
<evidence type="ECO:0000256" key="3">
    <source>
        <dbReference type="SAM" id="MobiDB-lite"/>
    </source>
</evidence>
<dbReference type="PRINTS" id="PR00503">
    <property type="entry name" value="BROMODOMAIN"/>
</dbReference>
<dbReference type="Proteomes" id="UP001591681">
    <property type="component" value="Unassembled WGS sequence"/>
</dbReference>
<sequence length="1677" mass="185092">MSQGCTISVEEIQSWWEVPAIAHFCSLFRTAFNLPDFEIEELEQAVLKQDLDFLADLICCLLQGCYQRTDITPQGYSSYLEDIISYRWELEEGKPNPLRESAFEQLSPRKQVELLHRLCDYRLDAADVFELLKGLDADSLRVEPLGEDGGGAQYWYFYGTRMYKEEPANGKTREACEIVETKEPEKRKRGRPPKKKILEETLPRPSDPMMVDGSENLHTGSGRGSACERGAWSLVCDTEEEWVRLAESIKDKQSPQDRHLYRIITQNFIPEIASMIEHREKEQKQKITGSYHRHSEKHVSTEEPMKVKPEGKQQREEEEARQLLMERLMQEQRQQEELERERAVEDRARRRKLREEKAWLLSQGKALPPELLNLEPNSPVHHNHRAKDFYEIDDDYMALYKVLEVLKAHKDAWPFLEPVDESYAPNYNEIIQTPMDLSTIERKLNDGGYVVKEEFVKDVKLIFENCLEYNGDDSEYTIMAESLERCFTRALQKHLPSEECGSDEDFHVSSDDKDRKEKKRSKGQRQAGPESLLRATEHAQQRRKSAATGNEIKGKTPASQPPSLRRSDTTPPNAAPGYMTANENMRPSLYPTTKQSQQPHYPPGPPGPHMLTQQMLVMGENQMMPMVQDSRSQCMPPNYSMQPPYGEGHYASPGRMMAENRPFPPPHHQRQHPYMGPLHGPSLGPRPMALQSGGLCTPPSEDGMYPTHQHPDGGQMFYRGTGRFPGPDVPSQNSSCTPCQPPNMWPGMNNRVPPRPGGPMMLDRNRNPGHPFNLGAGPRLPMKAWPEQPMDCAPPHSDQNKMSSVGGSLPPVSLRPMKTPQNSRPILASMLESPEMLALQQLSASSQAPMSQPIRTLQGPPPQGSGPIRTLQGPPPQGSGPIRTLHGPPPQGSGPINTLQGPPPQGSGPINTLQRPPPQGIGTISALQGPPPRSGGLISALQGAPPGGSGPIGALQGPHPEGSGPMYSSQQVPQGVPPPSPAPNSHSTETGLTPSKIPSIPPSRLATNQESATIPGSLECSSSQRPLETESGSSAERPGEEDSVSHKESHAPDVDKHNQERNQSVQQNDQVSQPFAEPGQISKSHLQENSQTATQNPTMQTSSSGTQHGPQNATLATSQQRSLGLSSQLPPNISSHMPQNFPHPPTSQDRQQVSQATPPPPEGPKCPPQKAPQQTPPQLVPPNPPFENFPKAPRHTYGRPPEATDTSAENSQSATQEQGRDRQRSVVMSEQPGAPKTTPLASSSDTSTPTPQVAPPMIPTSDPGDRTSELRQHGLSRGLLEPRDNTNSNMAMSAPPDGHLKKSVTAKPQAEGQPVGVSHMAGAPPPHAQVLPPPPSHQHGQENETTAAHQYNLGGGGRGQLFMQHVGKPVQSPNGHQPPGQNMNMPHNMNIQPGGPAHYPPYQHHHGMFPSQMPSKPPQGGNPNVFLPYHHQQQQHYYAPQQQQQQQGNRGGFLPEEWHRPHYHAPGAAYPPVANAGVNGRFKDSHMGPMSSNGAAGNLVPQNHLPSRPPQTEGSLEAKKAVSSVKPAEVDEGFDRAESPKDILDLDSHRLASSRRPPAPYPPHPQHHPANFMYDAQKALSRMQQDGGGHPLHMMSRGPFAPPPQNYPRGHYSPQQQPNRYLLEAFQRPQQQLPFALGQSHVSMPPRPCPPQAGLHFQGPMPPQRSLPPPEHYFGPR</sequence>
<feature type="region of interest" description="Disordered" evidence="3">
    <location>
        <begin position="841"/>
        <end position="1356"/>
    </location>
</feature>
<feature type="compositionally biased region" description="Polar residues" evidence="3">
    <location>
        <begin position="581"/>
        <end position="598"/>
    </location>
</feature>
<evidence type="ECO:0000313" key="6">
    <source>
        <dbReference type="Proteomes" id="UP001591681"/>
    </source>
</evidence>
<feature type="compositionally biased region" description="Basic and acidic residues" evidence="3">
    <location>
        <begin position="1533"/>
        <end position="1543"/>
    </location>
</feature>
<feature type="compositionally biased region" description="Basic and acidic residues" evidence="3">
    <location>
        <begin position="1263"/>
        <end position="1272"/>
    </location>
</feature>
<feature type="region of interest" description="Disordered" evidence="3">
    <location>
        <begin position="766"/>
        <end position="821"/>
    </location>
</feature>
<feature type="region of interest" description="Disordered" evidence="3">
    <location>
        <begin position="498"/>
        <end position="611"/>
    </location>
</feature>
<dbReference type="Pfam" id="PF00439">
    <property type="entry name" value="Bromodomain"/>
    <property type="match status" value="1"/>
</dbReference>
<dbReference type="InterPro" id="IPR036427">
    <property type="entry name" value="Bromodomain-like_sf"/>
</dbReference>
<evidence type="ECO:0000256" key="2">
    <source>
        <dbReference type="PROSITE-ProRule" id="PRU00035"/>
    </source>
</evidence>
<feature type="compositionally biased region" description="Polar residues" evidence="3">
    <location>
        <begin position="1005"/>
        <end position="1034"/>
    </location>
</feature>
<gene>
    <name evidence="5" type="ORF">ACEWY4_010589</name>
</gene>
<evidence type="ECO:0000259" key="4">
    <source>
        <dbReference type="PROSITE" id="PS50014"/>
    </source>
</evidence>
<feature type="compositionally biased region" description="Basic and acidic residues" evidence="3">
    <location>
        <begin position="1037"/>
        <end position="1060"/>
    </location>
</feature>
<dbReference type="CDD" id="cd05509">
    <property type="entry name" value="Bromo_gcn5_like"/>
    <property type="match status" value="1"/>
</dbReference>
<feature type="compositionally biased region" description="Basic and acidic residues" evidence="3">
    <location>
        <begin position="504"/>
        <end position="515"/>
    </location>
</feature>
<feature type="compositionally biased region" description="Polar residues" evidence="3">
    <location>
        <begin position="1490"/>
        <end position="1514"/>
    </location>
</feature>
<evidence type="ECO:0000313" key="5">
    <source>
        <dbReference type="EMBL" id="KAL2093277.1"/>
    </source>
</evidence>
<feature type="domain" description="Bromo" evidence="4">
    <location>
        <begin position="407"/>
        <end position="477"/>
    </location>
</feature>
<dbReference type="SUPFAM" id="SSF47370">
    <property type="entry name" value="Bromodomain"/>
    <property type="match status" value="1"/>
</dbReference>
<feature type="compositionally biased region" description="Polar residues" evidence="3">
    <location>
        <begin position="1239"/>
        <end position="1251"/>
    </location>
</feature>
<name>A0ABD1K2C6_9TELE</name>
<accession>A0ABD1K2C6</accession>
<feature type="compositionally biased region" description="Polar residues" evidence="3">
    <location>
        <begin position="1146"/>
        <end position="1156"/>
    </location>
</feature>
<feature type="compositionally biased region" description="Pro residues" evidence="3">
    <location>
        <begin position="1323"/>
        <end position="1336"/>
    </location>
</feature>
<feature type="region of interest" description="Disordered" evidence="3">
    <location>
        <begin position="182"/>
        <end position="211"/>
    </location>
</feature>
<dbReference type="Gene3D" id="1.20.920.10">
    <property type="entry name" value="Bromodomain-like"/>
    <property type="match status" value="1"/>
</dbReference>
<feature type="compositionally biased region" description="Pro residues" evidence="3">
    <location>
        <begin position="1660"/>
        <end position="1671"/>
    </location>
</feature>
<dbReference type="InterPro" id="IPR001487">
    <property type="entry name" value="Bromodomain"/>
</dbReference>
<feature type="compositionally biased region" description="Pro residues" evidence="3">
    <location>
        <begin position="1157"/>
        <end position="1187"/>
    </location>
</feature>
<feature type="region of interest" description="Disordered" evidence="3">
    <location>
        <begin position="1639"/>
        <end position="1677"/>
    </location>
</feature>
<feature type="compositionally biased region" description="Low complexity" evidence="3">
    <location>
        <begin position="1464"/>
        <end position="1474"/>
    </location>
</feature>
<organism evidence="5 6">
    <name type="scientific">Coilia grayii</name>
    <name type="common">Gray's grenadier anchovy</name>
    <dbReference type="NCBI Taxonomy" id="363190"/>
    <lineage>
        <taxon>Eukaryota</taxon>
        <taxon>Metazoa</taxon>
        <taxon>Chordata</taxon>
        <taxon>Craniata</taxon>
        <taxon>Vertebrata</taxon>
        <taxon>Euteleostomi</taxon>
        <taxon>Actinopterygii</taxon>
        <taxon>Neopterygii</taxon>
        <taxon>Teleostei</taxon>
        <taxon>Clupei</taxon>
        <taxon>Clupeiformes</taxon>
        <taxon>Clupeoidei</taxon>
        <taxon>Engraulidae</taxon>
        <taxon>Coilinae</taxon>
        <taxon>Coilia</taxon>
    </lineage>
</organism>
<feature type="compositionally biased region" description="Low complexity" evidence="3">
    <location>
        <begin position="1118"/>
        <end position="1129"/>
    </location>
</feature>
<reference evidence="5 6" key="1">
    <citation type="submission" date="2024-09" db="EMBL/GenBank/DDBJ databases">
        <title>A chromosome-level genome assembly of Gray's grenadier anchovy, Coilia grayii.</title>
        <authorList>
            <person name="Fu Z."/>
        </authorList>
    </citation>
    <scope>NUCLEOTIDE SEQUENCE [LARGE SCALE GENOMIC DNA]</scope>
    <source>
        <strain evidence="5">G4</strain>
        <tissue evidence="5">Muscle</tissue>
    </source>
</reference>
<feature type="region of interest" description="Disordered" evidence="3">
    <location>
        <begin position="1394"/>
        <end position="1543"/>
    </location>
</feature>
<feature type="compositionally biased region" description="Low complexity" evidence="3">
    <location>
        <begin position="1428"/>
        <end position="1447"/>
    </location>
</feature>
<dbReference type="PROSITE" id="PS50014">
    <property type="entry name" value="BROMODOMAIN_2"/>
    <property type="match status" value="1"/>
</dbReference>
<proteinExistence type="predicted"/>
<comment type="caution">
    <text evidence="5">The sequence shown here is derived from an EMBL/GenBank/DDBJ whole genome shotgun (WGS) entry which is preliminary data.</text>
</comment>
<dbReference type="SMART" id="SM00297">
    <property type="entry name" value="BROMO"/>
    <property type="match status" value="1"/>
</dbReference>
<feature type="region of interest" description="Disordered" evidence="3">
    <location>
        <begin position="286"/>
        <end position="319"/>
    </location>
</feature>
<feature type="compositionally biased region" description="Basic and acidic residues" evidence="3">
    <location>
        <begin position="297"/>
        <end position="319"/>
    </location>
</feature>
<feature type="compositionally biased region" description="Low complexity" evidence="3">
    <location>
        <begin position="1062"/>
        <end position="1073"/>
    </location>
</feature>
<keyword evidence="6" id="KW-1185">Reference proteome</keyword>